<dbReference type="EMBL" id="AWUE01020577">
    <property type="protein sequence ID" value="OMO67667.1"/>
    <property type="molecule type" value="Genomic_DNA"/>
</dbReference>
<gene>
    <name evidence="2" type="ORF">COLO4_30037</name>
</gene>
<dbReference type="PANTHER" id="PTHR33095:SF23">
    <property type="entry name" value="DUF1645 FAMILY PROTEIN"/>
    <property type="match status" value="1"/>
</dbReference>
<comment type="caution">
    <text evidence="2">The sequence shown here is derived from an EMBL/GenBank/DDBJ whole genome shotgun (WGS) entry which is preliminary data.</text>
</comment>
<dbReference type="AlphaFoldDB" id="A0A1R3HBE9"/>
<dbReference type="PANTHER" id="PTHR33095">
    <property type="entry name" value="OS07G0619500 PROTEIN"/>
    <property type="match status" value="1"/>
</dbReference>
<sequence length="299" mass="33765">MQASPILSLSPSSPSFNTCSSGRLAEIAARVVEEFRQESGSCHEDDIYDTWSDQNQQYHQPEVIHEEEEEEEEDDDFEFAFVCKEPEISPIISADEIFYNGQIRPIYPLFNTKLLEEDNIQTKPADCKKAEFTSSSFGSKPKSHRLPLRKLMSEDRESSSSSSSSEADELDGLTPGSYCVWKPKGKSSGNDQDSPGRCKKSNSTGSSKRWKLKDLLYRSNSDGKDTFVFLAPSKREKTGNSDVKEIPGGKFKEADQEHFGSNRDLMKTEEKRKSFLPYRQDLVGIFSNVNGLSRNLHPF</sequence>
<dbReference type="OrthoDB" id="666789at2759"/>
<evidence type="ECO:0000313" key="3">
    <source>
        <dbReference type="Proteomes" id="UP000187203"/>
    </source>
</evidence>
<dbReference type="Proteomes" id="UP000187203">
    <property type="component" value="Unassembled WGS sequence"/>
</dbReference>
<organism evidence="2 3">
    <name type="scientific">Corchorus olitorius</name>
    <dbReference type="NCBI Taxonomy" id="93759"/>
    <lineage>
        <taxon>Eukaryota</taxon>
        <taxon>Viridiplantae</taxon>
        <taxon>Streptophyta</taxon>
        <taxon>Embryophyta</taxon>
        <taxon>Tracheophyta</taxon>
        <taxon>Spermatophyta</taxon>
        <taxon>Magnoliopsida</taxon>
        <taxon>eudicotyledons</taxon>
        <taxon>Gunneridae</taxon>
        <taxon>Pentapetalae</taxon>
        <taxon>rosids</taxon>
        <taxon>malvids</taxon>
        <taxon>Malvales</taxon>
        <taxon>Malvaceae</taxon>
        <taxon>Grewioideae</taxon>
        <taxon>Apeibeae</taxon>
        <taxon>Corchorus</taxon>
    </lineage>
</organism>
<proteinExistence type="predicted"/>
<evidence type="ECO:0000256" key="1">
    <source>
        <dbReference type="SAM" id="MobiDB-lite"/>
    </source>
</evidence>
<evidence type="ECO:0000313" key="2">
    <source>
        <dbReference type="EMBL" id="OMO67667.1"/>
    </source>
</evidence>
<name>A0A1R3HBE9_9ROSI</name>
<dbReference type="STRING" id="93759.A0A1R3HBE9"/>
<feature type="region of interest" description="Disordered" evidence="1">
    <location>
        <begin position="236"/>
        <end position="264"/>
    </location>
</feature>
<protein>
    <submittedName>
        <fullName evidence="2">Uncharacterized protein</fullName>
    </submittedName>
</protein>
<dbReference type="Pfam" id="PF07816">
    <property type="entry name" value="DUF1645"/>
    <property type="match status" value="1"/>
</dbReference>
<keyword evidence="3" id="KW-1185">Reference proteome</keyword>
<feature type="region of interest" description="Disordered" evidence="1">
    <location>
        <begin position="131"/>
        <end position="207"/>
    </location>
</feature>
<reference evidence="3" key="1">
    <citation type="submission" date="2013-09" db="EMBL/GenBank/DDBJ databases">
        <title>Corchorus olitorius genome sequencing.</title>
        <authorList>
            <person name="Alam M."/>
            <person name="Haque M.S."/>
            <person name="Islam M.S."/>
            <person name="Emdad E.M."/>
            <person name="Islam M.M."/>
            <person name="Ahmed B."/>
            <person name="Halim A."/>
            <person name="Hossen Q.M.M."/>
            <person name="Hossain M.Z."/>
            <person name="Ahmed R."/>
            <person name="Khan M.M."/>
            <person name="Islam R."/>
            <person name="Rashid M.M."/>
            <person name="Khan S.A."/>
            <person name="Rahman M.S."/>
            <person name="Alam M."/>
            <person name="Yahiya A.S."/>
            <person name="Khan M.S."/>
            <person name="Azam M.S."/>
            <person name="Haque T."/>
            <person name="Lashkar M.Z.H."/>
            <person name="Akhand A.I."/>
            <person name="Morshed G."/>
            <person name="Roy S."/>
            <person name="Uddin K.S."/>
            <person name="Rabeya T."/>
            <person name="Hossain A.S."/>
            <person name="Chowdhury A."/>
            <person name="Snigdha A.R."/>
            <person name="Mortoza M.S."/>
            <person name="Matin S.A."/>
            <person name="Hoque S.M.E."/>
            <person name="Islam M.K."/>
            <person name="Roy D.K."/>
            <person name="Haider R."/>
            <person name="Moosa M.M."/>
            <person name="Elias S.M."/>
            <person name="Hasan A.M."/>
            <person name="Jahan S."/>
            <person name="Shafiuddin M."/>
            <person name="Mahmood N."/>
            <person name="Shommy N.S."/>
        </authorList>
    </citation>
    <scope>NUCLEOTIDE SEQUENCE [LARGE SCALE GENOMIC DNA]</scope>
    <source>
        <strain evidence="3">cv. O-4</strain>
    </source>
</reference>
<accession>A0A1R3HBE9</accession>
<dbReference type="InterPro" id="IPR012442">
    <property type="entry name" value="DUF1645_plant"/>
</dbReference>